<feature type="region of interest" description="Disordered" evidence="1">
    <location>
        <begin position="380"/>
        <end position="539"/>
    </location>
</feature>
<evidence type="ECO:0000313" key="4">
    <source>
        <dbReference type="Proteomes" id="UP000008743"/>
    </source>
</evidence>
<reference evidence="4" key="1">
    <citation type="submission" date="2011-02" db="EMBL/GenBank/DDBJ databases">
        <title>The Genome Sequence of Capsaspora owczarzaki ATCC 30864.</title>
        <authorList>
            <person name="Russ C."/>
            <person name="Cuomo C."/>
            <person name="Burger G."/>
            <person name="Gray M.W."/>
            <person name="Holland P.W.H."/>
            <person name="King N."/>
            <person name="Lang F.B.F."/>
            <person name="Roger A.J."/>
            <person name="Ruiz-Trillo I."/>
            <person name="Young S.K."/>
            <person name="Zeng Q."/>
            <person name="Gargeya S."/>
            <person name="Alvarado L."/>
            <person name="Berlin A."/>
            <person name="Chapman S.B."/>
            <person name="Chen Z."/>
            <person name="Freedman E."/>
            <person name="Gellesch M."/>
            <person name="Goldberg J."/>
            <person name="Griggs A."/>
            <person name="Gujja S."/>
            <person name="Heilman E."/>
            <person name="Heiman D."/>
            <person name="Howarth C."/>
            <person name="Mehta T."/>
            <person name="Neiman D."/>
            <person name="Pearson M."/>
            <person name="Roberts A."/>
            <person name="Saif S."/>
            <person name="Shea T."/>
            <person name="Shenoy N."/>
            <person name="Sisk P."/>
            <person name="Stolte C."/>
            <person name="Sykes S."/>
            <person name="White J."/>
            <person name="Yandava C."/>
            <person name="Haas B."/>
            <person name="Nusbaum C."/>
            <person name="Birren B."/>
        </authorList>
    </citation>
    <scope>NUCLEOTIDE SEQUENCE</scope>
    <source>
        <strain evidence="4">ATCC 30864</strain>
    </source>
</reference>
<feature type="region of interest" description="Disordered" evidence="1">
    <location>
        <begin position="663"/>
        <end position="686"/>
    </location>
</feature>
<feature type="region of interest" description="Disordered" evidence="1">
    <location>
        <begin position="832"/>
        <end position="926"/>
    </location>
</feature>
<dbReference type="GO" id="GO:0051225">
    <property type="term" value="P:spindle assembly"/>
    <property type="evidence" value="ECO:0007669"/>
    <property type="project" value="InterPro"/>
</dbReference>
<feature type="compositionally biased region" description="Low complexity" evidence="1">
    <location>
        <begin position="465"/>
        <end position="477"/>
    </location>
</feature>
<dbReference type="InterPro" id="IPR028163">
    <property type="entry name" value="HAUS_6_N"/>
</dbReference>
<name>A0A0D2UI29_CAPO3</name>
<feature type="compositionally biased region" description="Low complexity" evidence="1">
    <location>
        <begin position="911"/>
        <end position="926"/>
    </location>
</feature>
<feature type="compositionally biased region" description="Low complexity" evidence="1">
    <location>
        <begin position="832"/>
        <end position="852"/>
    </location>
</feature>
<dbReference type="InterPro" id="IPR026797">
    <property type="entry name" value="HAUS_6"/>
</dbReference>
<feature type="compositionally biased region" description="Polar residues" evidence="1">
    <location>
        <begin position="447"/>
        <end position="464"/>
    </location>
</feature>
<feature type="region of interest" description="Disordered" evidence="1">
    <location>
        <begin position="992"/>
        <end position="1050"/>
    </location>
</feature>
<evidence type="ECO:0000259" key="2">
    <source>
        <dbReference type="Pfam" id="PF14661"/>
    </source>
</evidence>
<dbReference type="GO" id="GO:1990498">
    <property type="term" value="C:mitotic spindle microtubule"/>
    <property type="evidence" value="ECO:0007669"/>
    <property type="project" value="TreeGrafter"/>
</dbReference>
<feature type="compositionally biased region" description="Polar residues" evidence="1">
    <location>
        <begin position="483"/>
        <end position="505"/>
    </location>
</feature>
<dbReference type="OrthoDB" id="5575722at2759"/>
<proteinExistence type="predicted"/>
<dbReference type="Proteomes" id="UP000008743">
    <property type="component" value="Unassembled WGS sequence"/>
</dbReference>
<accession>A0A0D2UI29</accession>
<feature type="compositionally biased region" description="Polar residues" evidence="1">
    <location>
        <begin position="579"/>
        <end position="593"/>
    </location>
</feature>
<dbReference type="AlphaFoldDB" id="A0A0D2UI29"/>
<protein>
    <recommendedName>
        <fullName evidence="2">HAUS augmin-like complex subunit 6 N-terminal domain-containing protein</fullName>
    </recommendedName>
</protein>
<dbReference type="STRING" id="595528.A0A0D2UI29"/>
<dbReference type="RefSeq" id="XP_004347042.2">
    <property type="nucleotide sequence ID" value="XM_004346992.2"/>
</dbReference>
<feature type="compositionally biased region" description="Polar residues" evidence="1">
    <location>
        <begin position="887"/>
        <end position="900"/>
    </location>
</feature>
<feature type="compositionally biased region" description="Acidic residues" evidence="1">
    <location>
        <begin position="725"/>
        <end position="745"/>
    </location>
</feature>
<feature type="compositionally biased region" description="Polar residues" evidence="1">
    <location>
        <begin position="664"/>
        <end position="673"/>
    </location>
</feature>
<feature type="region of interest" description="Disordered" evidence="1">
    <location>
        <begin position="725"/>
        <end position="746"/>
    </location>
</feature>
<dbReference type="InParanoid" id="A0A0D2UI29"/>
<organism evidence="3 4">
    <name type="scientific">Capsaspora owczarzaki (strain ATCC 30864)</name>
    <dbReference type="NCBI Taxonomy" id="595528"/>
    <lineage>
        <taxon>Eukaryota</taxon>
        <taxon>Filasterea</taxon>
        <taxon>Capsaspora</taxon>
    </lineage>
</organism>
<dbReference type="Pfam" id="PF14661">
    <property type="entry name" value="HAUS6_N"/>
    <property type="match status" value="1"/>
</dbReference>
<dbReference type="EMBL" id="KE346367">
    <property type="protein sequence ID" value="KJE94771.1"/>
    <property type="molecule type" value="Genomic_DNA"/>
</dbReference>
<feature type="region of interest" description="Disordered" evidence="1">
    <location>
        <begin position="564"/>
        <end position="593"/>
    </location>
</feature>
<dbReference type="GO" id="GO:0070652">
    <property type="term" value="C:HAUS complex"/>
    <property type="evidence" value="ECO:0007669"/>
    <property type="project" value="InterPro"/>
</dbReference>
<gene>
    <name evidence="3" type="ORF">CAOG_005357</name>
</gene>
<dbReference type="eggNOG" id="ENOG502QV4W">
    <property type="taxonomic scope" value="Eukaryota"/>
</dbReference>
<feature type="compositionally biased region" description="Acidic residues" evidence="1">
    <location>
        <begin position="514"/>
        <end position="539"/>
    </location>
</feature>
<dbReference type="PANTHER" id="PTHR16151:SF2">
    <property type="entry name" value="HAUS AUGMIN-LIKE COMPLEX SUBUNIT 6"/>
    <property type="match status" value="1"/>
</dbReference>
<evidence type="ECO:0000256" key="1">
    <source>
        <dbReference type="SAM" id="MobiDB-lite"/>
    </source>
</evidence>
<dbReference type="PANTHER" id="PTHR16151">
    <property type="entry name" value="HAUS AUGMIN-LIKE COMPLEX SUBUNIT 6"/>
    <property type="match status" value="1"/>
</dbReference>
<feature type="domain" description="HAUS augmin-like complex subunit 6 N-terminal" evidence="2">
    <location>
        <begin position="15"/>
        <end position="249"/>
    </location>
</feature>
<dbReference type="GO" id="GO:0008017">
    <property type="term" value="F:microtubule binding"/>
    <property type="evidence" value="ECO:0007669"/>
    <property type="project" value="TreeGrafter"/>
</dbReference>
<evidence type="ECO:0000313" key="3">
    <source>
        <dbReference type="EMBL" id="KJE94771.1"/>
    </source>
</evidence>
<keyword evidence="4" id="KW-1185">Reference proteome</keyword>
<feature type="region of interest" description="Disordered" evidence="1">
    <location>
        <begin position="1064"/>
        <end position="1087"/>
    </location>
</feature>
<sequence>MTSPGWSERVKSTAFNNLVLLGLDAAQLESQYRIAFHRGMFDTPNKKGMEIVLRLVFGALNEPLATQTFRGCYPVSDKQQEQDFRKAVMAWLTRIDEAHPDAQLPRLAPSLLLAPQGERFYWLVLKLSSFVLKQRLQGKVPVVRPLDPKNPALLEASERALQLHIARQMEIIQTQHESSARAQQGCRDYVDELSQQLGALTTEKEKLLAQVRASRRDRRMTLAAAQIDQTNMASFERQQELASVREFWSKFDTATAQIASDRGMLQTIVSGTANSNSLDSRDLPCTMDERLASLVRPHIQNGSLDTVVDSGHNVNLVSLVKVWNLYLADLLAAAKRARAASGTKDSLMPNLQTTLSTLATLNKIGSAHLANAQQLRTDASSELDRLRESSVQRLPHGLLPDRTPPSKRATAVALKPSVTTPAAPPTHRRSNQLKLSPKTPGARVQRPSFQNDMSSSLTQNLGGRSSSNSSSSSKPSPIGVGKVQTSLLSQPALRSTTSSTPNLSFGPTAVHDGSEDEVDTDQAGLDEADPDEEDLADEGAQEQHHVFAPLNFSILPQEDDLSMSAAAEQTPERPGMFASSRQQTPLAQSSQTPLFASGLASSSSASSRAAPFSFKFSADSIVEHDLLPGAGLDDMVEMELRGDDVRSTVLQLLPEPDVSPIAAASSTPQSAMSHRSPGAWGSGDAHRSPMAATNLNDMSIMPEIHYDDEELDAAEDLLHGSMLEVQDEEEEEQEEEEDEQEDAFVSDDVASRLQTVEAELLSWAAAKRNPAASLAPALGTANSSSFSSLHQNQNQNQVSLNNLDQSAGSMEDENVNGIRQQLFATPGLLRFQSSQPQQAASTTTSRSTLRQSNVVAASPRQAPPARTLLDMSFASSSPGRSTAIPANFNSSLPPTTSTQYFEHPARTAKQSSPARSEAMFSSSSSVRAHPSAAARSLLDVSLLPIGSPRENNILKAQSLNESLITHHNNGIWAGAQSRMFSDADVTLDLNTNDEDVEDHGSTSFLFPSTPAARPQPAYRPSEVKAPASILRSSSSFGSKNAPGSVRATPRVRFGQKVVHTQAAHSPTSTASFQLHSTNPNEMNVSFM</sequence>